<evidence type="ECO:0000259" key="11">
    <source>
        <dbReference type="Pfam" id="PF14845"/>
    </source>
</evidence>
<dbReference type="Gene3D" id="3.30.379.10">
    <property type="entry name" value="Chitobiase/beta-hexosaminidase domain 2-like"/>
    <property type="match status" value="1"/>
</dbReference>
<sequence>MFSPLLIFLIIPLVRAVWPLPQIYEPGNSTLWLSPDVRFDFEGFETPSYTSTFSVWDHVQRIFSGLQTTQAKPQKSLSLETLQQVSIERLNRGVFQERFVPRKFHQRNSPFEPKLEDQQSKIYIDRIRIKKVSIQVGLLSQLRSTKEAYAINMEADGKVIIETASENGVLHAMETFRQLFYAHSSSSVDAYTPYAPVLIKDAPRFEHRGLNLDISRNWIPPSDVLRVIEAMSLSKLNRLHLHAADAQSWPLEIPAYPELALKGAYDPSQIWTKTDLEIVQGHGNLHGVEVFLEIDMPGHTTAIGHAFPGLITAPAMDPWDFYAAEPPSGQLRLNSSAVGDFVLGLLNDLLPRSKTWSLYFHLGGDELNRNAYGLDPTMNTTTAAAIKPHLQRFTDTNIDTLKAHGVTPIVWEEMLVDWNLTLPSNVLIQTWRSSEILGEVLKKGHRAIFGSNSHWYLDCGKGTFLNPNTTEGDAKARIKPPFLDYCAPFKNWRQVYDYNPLKDIPKKYQHQIVGGEVHLWGELTDSVNLDNMLWPRVAAAAEVLWRGPGNPVSEDVTRRLAEMRERLVLKGVKADMVQMEWCLRNKGGCSL</sequence>
<keyword evidence="4 7" id="KW-0378">Hydrolase</keyword>
<evidence type="ECO:0000256" key="9">
    <source>
        <dbReference type="SAM" id="SignalP"/>
    </source>
</evidence>
<evidence type="ECO:0000256" key="5">
    <source>
        <dbReference type="ARBA" id="ARBA00023180"/>
    </source>
</evidence>
<dbReference type="PIRSF" id="PIRSF001093">
    <property type="entry name" value="B-hxosamndse_ab_euk"/>
    <property type="match status" value="1"/>
</dbReference>
<dbReference type="OrthoDB" id="428480at2759"/>
<proteinExistence type="inferred from homology"/>
<keyword evidence="6 7" id="KW-0326">Glycosidase</keyword>
<keyword evidence="13" id="KW-1185">Reference proteome</keyword>
<name>A0A6G1GU79_9PEZI</name>
<dbReference type="PANTHER" id="PTHR22600">
    <property type="entry name" value="BETA-HEXOSAMINIDASE"/>
    <property type="match status" value="1"/>
</dbReference>
<dbReference type="FunFam" id="3.20.20.80:FF:000063">
    <property type="entry name" value="Beta-hexosaminidase"/>
    <property type="match status" value="1"/>
</dbReference>
<keyword evidence="3 9" id="KW-0732">Signal</keyword>
<comment type="similarity">
    <text evidence="2 7">Belongs to the glycosyl hydrolase 20 family.</text>
</comment>
<evidence type="ECO:0000256" key="8">
    <source>
        <dbReference type="PIRSR" id="PIRSR001093-1"/>
    </source>
</evidence>
<dbReference type="PRINTS" id="PR00738">
    <property type="entry name" value="GLHYDRLASE20"/>
</dbReference>
<feature type="domain" description="Glycoside hydrolase family 20 catalytic" evidence="10">
    <location>
        <begin position="205"/>
        <end position="547"/>
    </location>
</feature>
<evidence type="ECO:0000256" key="1">
    <source>
        <dbReference type="ARBA" id="ARBA00001231"/>
    </source>
</evidence>
<dbReference type="InterPro" id="IPR025705">
    <property type="entry name" value="Beta_hexosaminidase_sua/sub"/>
</dbReference>
<dbReference type="GO" id="GO:0016020">
    <property type="term" value="C:membrane"/>
    <property type="evidence" value="ECO:0007669"/>
    <property type="project" value="TreeGrafter"/>
</dbReference>
<reference evidence="12" key="1">
    <citation type="journal article" date="2020" name="Stud. Mycol.">
        <title>101 Dothideomycetes genomes: a test case for predicting lifestyles and emergence of pathogens.</title>
        <authorList>
            <person name="Haridas S."/>
            <person name="Albert R."/>
            <person name="Binder M."/>
            <person name="Bloem J."/>
            <person name="Labutti K."/>
            <person name="Salamov A."/>
            <person name="Andreopoulos B."/>
            <person name="Baker S."/>
            <person name="Barry K."/>
            <person name="Bills G."/>
            <person name="Bluhm B."/>
            <person name="Cannon C."/>
            <person name="Castanera R."/>
            <person name="Culley D."/>
            <person name="Daum C."/>
            <person name="Ezra D."/>
            <person name="Gonzalez J."/>
            <person name="Henrissat B."/>
            <person name="Kuo A."/>
            <person name="Liang C."/>
            <person name="Lipzen A."/>
            <person name="Lutzoni F."/>
            <person name="Magnuson J."/>
            <person name="Mondo S."/>
            <person name="Nolan M."/>
            <person name="Ohm R."/>
            <person name="Pangilinan J."/>
            <person name="Park H.-J."/>
            <person name="Ramirez L."/>
            <person name="Alfaro M."/>
            <person name="Sun H."/>
            <person name="Tritt A."/>
            <person name="Yoshinaga Y."/>
            <person name="Zwiers L.-H."/>
            <person name="Turgeon B."/>
            <person name="Goodwin S."/>
            <person name="Spatafora J."/>
            <person name="Crous P."/>
            <person name="Grigoriev I."/>
        </authorList>
    </citation>
    <scope>NUCLEOTIDE SEQUENCE</scope>
    <source>
        <strain evidence="12">CBS 113979</strain>
    </source>
</reference>
<dbReference type="GO" id="GO:0005975">
    <property type="term" value="P:carbohydrate metabolic process"/>
    <property type="evidence" value="ECO:0007669"/>
    <property type="project" value="InterPro"/>
</dbReference>
<dbReference type="Pfam" id="PF14845">
    <property type="entry name" value="Glycohydro_20b2"/>
    <property type="match status" value="1"/>
</dbReference>
<evidence type="ECO:0000259" key="10">
    <source>
        <dbReference type="Pfam" id="PF00728"/>
    </source>
</evidence>
<evidence type="ECO:0000313" key="12">
    <source>
        <dbReference type="EMBL" id="KAF1984347.1"/>
    </source>
</evidence>
<organism evidence="12 13">
    <name type="scientific">Aulographum hederae CBS 113979</name>
    <dbReference type="NCBI Taxonomy" id="1176131"/>
    <lineage>
        <taxon>Eukaryota</taxon>
        <taxon>Fungi</taxon>
        <taxon>Dikarya</taxon>
        <taxon>Ascomycota</taxon>
        <taxon>Pezizomycotina</taxon>
        <taxon>Dothideomycetes</taxon>
        <taxon>Pleosporomycetidae</taxon>
        <taxon>Aulographales</taxon>
        <taxon>Aulographaceae</taxon>
    </lineage>
</organism>
<dbReference type="AlphaFoldDB" id="A0A6G1GU79"/>
<dbReference type="GO" id="GO:0016231">
    <property type="term" value="F:beta-N-acetylglucosaminidase activity"/>
    <property type="evidence" value="ECO:0007669"/>
    <property type="project" value="TreeGrafter"/>
</dbReference>
<feature type="chain" id="PRO_5026225198" description="Beta-hexosaminidase" evidence="9">
    <location>
        <begin position="17"/>
        <end position="591"/>
    </location>
</feature>
<evidence type="ECO:0000256" key="3">
    <source>
        <dbReference type="ARBA" id="ARBA00022729"/>
    </source>
</evidence>
<dbReference type="PANTHER" id="PTHR22600:SF58">
    <property type="entry name" value="BETA-HEXOSAMINIDASE"/>
    <property type="match status" value="1"/>
</dbReference>
<dbReference type="EC" id="3.2.1.52" evidence="7"/>
<dbReference type="Gene3D" id="3.20.20.80">
    <property type="entry name" value="Glycosidases"/>
    <property type="match status" value="1"/>
</dbReference>
<evidence type="ECO:0000256" key="7">
    <source>
        <dbReference type="PIRNR" id="PIRNR001093"/>
    </source>
</evidence>
<evidence type="ECO:0000256" key="2">
    <source>
        <dbReference type="ARBA" id="ARBA00006285"/>
    </source>
</evidence>
<accession>A0A6G1GU79</accession>
<dbReference type="SUPFAM" id="SSF51445">
    <property type="entry name" value="(Trans)glycosidases"/>
    <property type="match status" value="1"/>
</dbReference>
<feature type="domain" description="Beta-hexosaminidase eukaryotic type N-terminal" evidence="11">
    <location>
        <begin position="17"/>
        <end position="179"/>
    </location>
</feature>
<evidence type="ECO:0000313" key="13">
    <source>
        <dbReference type="Proteomes" id="UP000800041"/>
    </source>
</evidence>
<protein>
    <recommendedName>
        <fullName evidence="7">Beta-hexosaminidase</fullName>
        <ecNumber evidence="7">3.2.1.52</ecNumber>
    </recommendedName>
</protein>
<evidence type="ECO:0000256" key="4">
    <source>
        <dbReference type="ARBA" id="ARBA00022801"/>
    </source>
</evidence>
<dbReference type="GO" id="GO:0030203">
    <property type="term" value="P:glycosaminoglycan metabolic process"/>
    <property type="evidence" value="ECO:0007669"/>
    <property type="project" value="TreeGrafter"/>
</dbReference>
<dbReference type="Proteomes" id="UP000800041">
    <property type="component" value="Unassembled WGS sequence"/>
</dbReference>
<gene>
    <name evidence="12" type="ORF">K402DRAFT_395709</name>
</gene>
<feature type="signal peptide" evidence="9">
    <location>
        <begin position="1"/>
        <end position="16"/>
    </location>
</feature>
<dbReference type="InterPro" id="IPR029018">
    <property type="entry name" value="Hex-like_dom2"/>
</dbReference>
<dbReference type="EMBL" id="ML977168">
    <property type="protein sequence ID" value="KAF1984347.1"/>
    <property type="molecule type" value="Genomic_DNA"/>
</dbReference>
<feature type="active site" description="Proton donor" evidence="8">
    <location>
        <position position="366"/>
    </location>
</feature>
<dbReference type="InterPro" id="IPR017853">
    <property type="entry name" value="GH"/>
</dbReference>
<dbReference type="InterPro" id="IPR015883">
    <property type="entry name" value="Glyco_hydro_20_cat"/>
</dbReference>
<comment type="catalytic activity">
    <reaction evidence="1 7">
        <text>Hydrolysis of terminal non-reducing N-acetyl-D-hexosamine residues in N-acetyl-beta-D-hexosaminides.</text>
        <dbReference type="EC" id="3.2.1.52"/>
    </reaction>
</comment>
<evidence type="ECO:0000256" key="6">
    <source>
        <dbReference type="ARBA" id="ARBA00023295"/>
    </source>
</evidence>
<dbReference type="SUPFAM" id="SSF55545">
    <property type="entry name" value="beta-N-acetylhexosaminidase-like domain"/>
    <property type="match status" value="1"/>
</dbReference>
<dbReference type="Pfam" id="PF00728">
    <property type="entry name" value="Glyco_hydro_20"/>
    <property type="match status" value="1"/>
</dbReference>
<keyword evidence="5" id="KW-0325">Glycoprotein</keyword>
<dbReference type="InterPro" id="IPR029019">
    <property type="entry name" value="HEX_eukaryotic_N"/>
</dbReference>